<feature type="compositionally biased region" description="Low complexity" evidence="1">
    <location>
        <begin position="84"/>
        <end position="96"/>
    </location>
</feature>
<name>A0A1I7ZSH1_9BILA</name>
<protein>
    <submittedName>
        <fullName evidence="3">Uncharacterized protein</fullName>
    </submittedName>
</protein>
<organism evidence="2 3">
    <name type="scientific">Steinernema glaseri</name>
    <dbReference type="NCBI Taxonomy" id="37863"/>
    <lineage>
        <taxon>Eukaryota</taxon>
        <taxon>Metazoa</taxon>
        <taxon>Ecdysozoa</taxon>
        <taxon>Nematoda</taxon>
        <taxon>Chromadorea</taxon>
        <taxon>Rhabditida</taxon>
        <taxon>Tylenchina</taxon>
        <taxon>Panagrolaimomorpha</taxon>
        <taxon>Strongyloidoidea</taxon>
        <taxon>Steinernematidae</taxon>
        <taxon>Steinernema</taxon>
    </lineage>
</organism>
<dbReference type="Proteomes" id="UP000095287">
    <property type="component" value="Unplaced"/>
</dbReference>
<evidence type="ECO:0000313" key="2">
    <source>
        <dbReference type="Proteomes" id="UP000095287"/>
    </source>
</evidence>
<proteinExistence type="predicted"/>
<sequence length="272" mass="30570">MASPRRGGAKRSFAFSTTDVHFWTTRSASNINQVGQFQLHFPAKKGASPVYYPNASTSSHDDAYLRTYESEPRRRASGYGTLPTRSTQRQVETTETTELRVYERITTHFPSGRESSQKQEERRVNGAETKKGRVDLPARHQRSEPSIPTTTFMEDRRIQKEFYRSRPDVANSSVRATSNGSAAGYHAAATAAGSSGVLAVSGFQGNETDENIEAWMREQPVALRRLDRHDRLVLKIGGLIDISMDRIQVRILSFLLPFFPLDFSFDSNDTKS</sequence>
<feature type="compositionally biased region" description="Basic and acidic residues" evidence="1">
    <location>
        <begin position="97"/>
        <end position="106"/>
    </location>
</feature>
<reference evidence="3" key="1">
    <citation type="submission" date="2016-11" db="UniProtKB">
        <authorList>
            <consortium name="WormBaseParasite"/>
        </authorList>
    </citation>
    <scope>IDENTIFICATION</scope>
</reference>
<dbReference type="AlphaFoldDB" id="A0A1I7ZSH1"/>
<accession>A0A1I7ZSH1</accession>
<dbReference type="WBParaSite" id="L893_g29099.t1">
    <property type="protein sequence ID" value="L893_g29099.t1"/>
    <property type="gene ID" value="L893_g29099"/>
</dbReference>
<keyword evidence="2" id="KW-1185">Reference proteome</keyword>
<feature type="region of interest" description="Disordered" evidence="1">
    <location>
        <begin position="70"/>
        <end position="146"/>
    </location>
</feature>
<evidence type="ECO:0000256" key="1">
    <source>
        <dbReference type="SAM" id="MobiDB-lite"/>
    </source>
</evidence>
<evidence type="ECO:0000313" key="3">
    <source>
        <dbReference type="WBParaSite" id="L893_g29099.t1"/>
    </source>
</evidence>
<feature type="compositionally biased region" description="Basic and acidic residues" evidence="1">
    <location>
        <begin position="115"/>
        <end position="143"/>
    </location>
</feature>